<evidence type="ECO:0000256" key="9">
    <source>
        <dbReference type="SAM" id="MobiDB-lite"/>
    </source>
</evidence>
<evidence type="ECO:0000256" key="5">
    <source>
        <dbReference type="ARBA" id="ARBA00023242"/>
    </source>
</evidence>
<dbReference type="Pfam" id="PF02463">
    <property type="entry name" value="SMC_N"/>
    <property type="match status" value="1"/>
</dbReference>
<evidence type="ECO:0000256" key="7">
    <source>
        <dbReference type="PIRNR" id="PIRNR005719"/>
    </source>
</evidence>
<feature type="region of interest" description="Disordered" evidence="9">
    <location>
        <begin position="732"/>
        <end position="764"/>
    </location>
</feature>
<dbReference type="Gene3D" id="1.20.5.340">
    <property type="match status" value="1"/>
</dbReference>
<dbReference type="OMA" id="KHMDFQR"/>
<keyword evidence="12" id="KW-1185">Reference proteome</keyword>
<keyword evidence="4 8" id="KW-0175">Coiled coil</keyword>
<feature type="domain" description="SMC hinge" evidence="10">
    <location>
        <begin position="530"/>
        <end position="649"/>
    </location>
</feature>
<dbReference type="PIRSF" id="PIRSF005719">
    <property type="entry name" value="SMC"/>
    <property type="match status" value="1"/>
</dbReference>
<evidence type="ECO:0000259" key="10">
    <source>
        <dbReference type="SMART" id="SM00968"/>
    </source>
</evidence>
<dbReference type="EMBL" id="VRMN01000001">
    <property type="protein sequence ID" value="KAA8499351.1"/>
    <property type="molecule type" value="Genomic_DNA"/>
</dbReference>
<evidence type="ECO:0000256" key="6">
    <source>
        <dbReference type="ARBA" id="ARBA00023306"/>
    </source>
</evidence>
<dbReference type="InterPro" id="IPR024704">
    <property type="entry name" value="SMC"/>
</dbReference>
<reference evidence="12" key="1">
    <citation type="journal article" date="2019" name="Nat. Commun.">
        <title>Expansion of phycobilisome linker gene families in mesophilic red algae.</title>
        <authorList>
            <person name="Lee J."/>
            <person name="Kim D."/>
            <person name="Bhattacharya D."/>
            <person name="Yoon H.S."/>
        </authorList>
    </citation>
    <scope>NUCLEOTIDE SEQUENCE [LARGE SCALE GENOMIC DNA]</scope>
    <source>
        <strain evidence="12">CCMP 1328</strain>
    </source>
</reference>
<evidence type="ECO:0000256" key="4">
    <source>
        <dbReference type="ARBA" id="ARBA00023054"/>
    </source>
</evidence>
<dbReference type="SUPFAM" id="SSF75553">
    <property type="entry name" value="Smc hinge domain"/>
    <property type="match status" value="1"/>
</dbReference>
<evidence type="ECO:0000313" key="11">
    <source>
        <dbReference type="EMBL" id="KAA8499351.1"/>
    </source>
</evidence>
<dbReference type="SUPFAM" id="SSF52540">
    <property type="entry name" value="P-loop containing nucleoside triphosphate hydrolases"/>
    <property type="match status" value="1"/>
</dbReference>
<dbReference type="GO" id="GO:0003677">
    <property type="term" value="F:DNA binding"/>
    <property type="evidence" value="ECO:0007669"/>
    <property type="project" value="TreeGrafter"/>
</dbReference>
<keyword evidence="5 7" id="KW-0539">Nucleus</keyword>
<dbReference type="GO" id="GO:0005524">
    <property type="term" value="F:ATP binding"/>
    <property type="evidence" value="ECO:0007669"/>
    <property type="project" value="InterPro"/>
</dbReference>
<dbReference type="Pfam" id="PF06470">
    <property type="entry name" value="SMC_hinge"/>
    <property type="match status" value="1"/>
</dbReference>
<dbReference type="InterPro" id="IPR003395">
    <property type="entry name" value="RecF/RecN/SMC_N"/>
</dbReference>
<comment type="caution">
    <text evidence="11">The sequence shown here is derived from an EMBL/GenBank/DDBJ whole genome shotgun (WGS) entry which is preliminary data.</text>
</comment>
<feature type="coiled-coil region" evidence="8">
    <location>
        <begin position="894"/>
        <end position="970"/>
    </location>
</feature>
<gene>
    <name evidence="11" type="ORF">FVE85_6936</name>
</gene>
<dbReference type="PANTHER" id="PTHR18937:SF12">
    <property type="entry name" value="STRUCTURAL MAINTENANCE OF CHROMOSOMES PROTEIN"/>
    <property type="match status" value="1"/>
</dbReference>
<dbReference type="InterPro" id="IPR027417">
    <property type="entry name" value="P-loop_NTPase"/>
</dbReference>
<evidence type="ECO:0000256" key="3">
    <source>
        <dbReference type="ARBA" id="ARBA00022776"/>
    </source>
</evidence>
<evidence type="ECO:0000313" key="12">
    <source>
        <dbReference type="Proteomes" id="UP000324585"/>
    </source>
</evidence>
<feature type="compositionally biased region" description="Basic and acidic residues" evidence="9">
    <location>
        <begin position="753"/>
        <end position="764"/>
    </location>
</feature>
<feature type="coiled-coil region" evidence="8">
    <location>
        <begin position="1102"/>
        <end position="1129"/>
    </location>
</feature>
<dbReference type="SMART" id="SM00968">
    <property type="entry name" value="SMC_hinge"/>
    <property type="match status" value="1"/>
</dbReference>
<comment type="similarity">
    <text evidence="7">Belongs to the SMC family.</text>
</comment>
<organism evidence="11 12">
    <name type="scientific">Porphyridium purpureum</name>
    <name type="common">Red alga</name>
    <name type="synonym">Porphyridium cruentum</name>
    <dbReference type="NCBI Taxonomy" id="35688"/>
    <lineage>
        <taxon>Eukaryota</taxon>
        <taxon>Rhodophyta</taxon>
        <taxon>Bangiophyceae</taxon>
        <taxon>Porphyridiales</taxon>
        <taxon>Porphyridiaceae</taxon>
        <taxon>Porphyridium</taxon>
    </lineage>
</organism>
<dbReference type="Proteomes" id="UP000324585">
    <property type="component" value="Unassembled WGS sequence"/>
</dbReference>
<dbReference type="InterPro" id="IPR036277">
    <property type="entry name" value="SMC_hinge_sf"/>
</dbReference>
<dbReference type="Gene3D" id="3.40.50.300">
    <property type="entry name" value="P-loop containing nucleotide triphosphate hydrolases"/>
    <property type="match status" value="2"/>
</dbReference>
<accession>A0A5J4Z663</accession>
<comment type="subcellular location">
    <subcellularLocation>
        <location evidence="1 7">Nucleus</location>
    </subcellularLocation>
</comment>
<sequence>MEAAREAGAAHPPVDALLETLELHNFKSYGGTTCIGPLRRFSAVIGPNGAGKSNLMDAIAFVLGVSTRALRGTQLNDLVHRGKDESRSHWEAKTAWVQITVRLEDAGTHIKLRRQVSAKHASQSEYYVDGRQSTYDAYKTRLESLGLRAKTRNFLVFQNEVEAVAMRSAKQLTELFEQVSGSVELKAEYERIAAAREQAEQDTLFAFKKKKGMSAEKKMLKVQREEAAAFQALQDELADARVQLYLFRLFHISRARATNDADLEETSAAVADAERTVASLEQALAGAKRNVASYNKARTLLSGKVSAKKSRLQAAQPELARVGAEMKQMQHKVTKQQAALTKRKEHTDAQACEINALKNALDEVDATLARLNTEMQVAEASERRVTQDDIDAYHALKQRAASESSSVQQQLDAARRRELILTQRHKSAALRNAEWRTRMQTAREEIAKLEARCANLAQQKRRAETDAQRAADVLSAVVLMQGERARKRAELQRSVDECTDSLRAAKVDARDDSRERKLTEAYDNMQRLFPGIRGRLSELCKPVHSRYREAVAVVFGKLMDAIVVDTEHTAAECIQYLKEKRVGVATFLPLNTLRVPELDERLRGSISGMSTARLVIDVLKFEPEISKAVEYAAGSAMVTDTLDEARALRYGSGAGSSGLKVKVATVDGSLIDKSGFMTGGTLSRADGARAQRWARADMDALRRTRASALKELDALDEPVELTAIVPAVAAASGGIESSADDETGTEGQGRTTSRPDEQQEPRLSLREHEEALRAQIAQLERGAQFLQQDIDNSRDKTVRLERVLASAERELQSTSEQVQHQEQEQAALDEERTRVAEFEQRLAGMEEAIFDDFCSRVGVASVREFERVHVSRSEAFTHRRLALETQRHKLADQLAYERDRAANAELELRELEGAVRTAQLRVDALQEKRSRLDTARQKLQDELHELEEELRALTANLDDAQLLHAKLVKEHAAAAAELHSLRSTVVSLNGVRDELDTEKRSLLSECKVEQIRIPFVDDTNGSSVEENNDDDAMLIGMDREIEFGSLPRKLRDAALTSNATLRGKKRSEMEEQIKALSVRLEALAPNMRAAAGERAEDVAQRVAEAATAFEAARERHAELQTQFNAVRDERIRRFRACFDHVSGCVDGLYKQLTRSQAYPMGGTAHLSLEAAADGSLEPYSGGVKFNAMPPTKRFRDMDQLSGGERSVAALALLFAIHDFQPASFFVLDEVDAALDALNVSKLAAFFQRRSRTVQTIVISLKDAFYEKADALVGVYRDARDDTSHVALLDLSEFAQHLSGQSGPASGDDDAPRMDSHNADVHALSVRQTSDAHGGGAETFMSTPRSEHASAVMMT</sequence>
<dbReference type="GO" id="GO:0005634">
    <property type="term" value="C:nucleus"/>
    <property type="evidence" value="ECO:0007669"/>
    <property type="project" value="UniProtKB-SubCell"/>
</dbReference>
<dbReference type="OrthoDB" id="5575062at2759"/>
<dbReference type="Gene3D" id="3.30.70.1620">
    <property type="match status" value="1"/>
</dbReference>
<name>A0A5J4Z663_PORPP</name>
<feature type="coiled-coil region" evidence="8">
    <location>
        <begin position="263"/>
        <end position="297"/>
    </location>
</feature>
<proteinExistence type="inferred from homology"/>
<evidence type="ECO:0000256" key="8">
    <source>
        <dbReference type="SAM" id="Coils"/>
    </source>
</evidence>
<dbReference type="GO" id="GO:0051301">
    <property type="term" value="P:cell division"/>
    <property type="evidence" value="ECO:0007669"/>
    <property type="project" value="UniProtKB-KW"/>
</dbReference>
<keyword evidence="2" id="KW-0132">Cell division</keyword>
<keyword evidence="6" id="KW-0131">Cell cycle</keyword>
<keyword evidence="3" id="KW-0498">Mitosis</keyword>
<feature type="region of interest" description="Disordered" evidence="9">
    <location>
        <begin position="1327"/>
        <end position="1354"/>
    </location>
</feature>
<dbReference type="Gene3D" id="1.20.1060.20">
    <property type="match status" value="1"/>
</dbReference>
<feature type="coiled-coil region" evidence="8">
    <location>
        <begin position="354"/>
        <end position="473"/>
    </location>
</feature>
<feature type="compositionally biased region" description="Basic and acidic residues" evidence="9">
    <location>
        <begin position="819"/>
        <end position="830"/>
    </location>
</feature>
<dbReference type="GO" id="GO:0008278">
    <property type="term" value="C:cohesin complex"/>
    <property type="evidence" value="ECO:0007669"/>
    <property type="project" value="TreeGrafter"/>
</dbReference>
<dbReference type="GO" id="GO:0007062">
    <property type="term" value="P:sister chromatid cohesion"/>
    <property type="evidence" value="ECO:0007669"/>
    <property type="project" value="TreeGrafter"/>
</dbReference>
<feature type="region of interest" description="Disordered" evidence="9">
    <location>
        <begin position="810"/>
        <end position="830"/>
    </location>
</feature>
<dbReference type="GO" id="GO:0016887">
    <property type="term" value="F:ATP hydrolysis activity"/>
    <property type="evidence" value="ECO:0007669"/>
    <property type="project" value="InterPro"/>
</dbReference>
<dbReference type="InterPro" id="IPR010935">
    <property type="entry name" value="SMC_hinge"/>
</dbReference>
<evidence type="ECO:0000256" key="2">
    <source>
        <dbReference type="ARBA" id="ARBA00022618"/>
    </source>
</evidence>
<evidence type="ECO:0000256" key="1">
    <source>
        <dbReference type="ARBA" id="ARBA00004123"/>
    </source>
</evidence>
<dbReference type="PANTHER" id="PTHR18937">
    <property type="entry name" value="STRUCTURAL MAINTENANCE OF CHROMOSOMES SMC FAMILY MEMBER"/>
    <property type="match status" value="1"/>
</dbReference>
<protein>
    <recommendedName>
        <fullName evidence="7">Structural maintenance of chromosomes protein</fullName>
    </recommendedName>
</protein>